<feature type="transmembrane region" description="Helical" evidence="9">
    <location>
        <begin position="51"/>
        <end position="72"/>
    </location>
</feature>
<evidence type="ECO:0000259" key="10">
    <source>
        <dbReference type="Pfam" id="PF03553"/>
    </source>
</evidence>
<dbReference type="GO" id="GO:0005886">
    <property type="term" value="C:plasma membrane"/>
    <property type="evidence" value="ECO:0007669"/>
    <property type="project" value="UniProtKB-SubCell"/>
</dbReference>
<evidence type="ECO:0000256" key="8">
    <source>
        <dbReference type="ARBA" id="ARBA00038435"/>
    </source>
</evidence>
<gene>
    <name evidence="11" type="ORF">BN4615_P6177</name>
</gene>
<protein>
    <submittedName>
        <fullName evidence="11">Malate Na(+) symporter</fullName>
    </submittedName>
</protein>
<keyword evidence="4" id="KW-1003">Cell membrane</keyword>
<feature type="transmembrane region" description="Helical" evidence="9">
    <location>
        <begin position="154"/>
        <end position="178"/>
    </location>
</feature>
<dbReference type="GO" id="GO:0015297">
    <property type="term" value="F:antiporter activity"/>
    <property type="evidence" value="ECO:0007669"/>
    <property type="project" value="UniProtKB-KW"/>
</dbReference>
<feature type="domain" description="Na+/H+ antiporter NhaC-like C-terminal" evidence="10">
    <location>
        <begin position="177"/>
        <end position="486"/>
    </location>
</feature>
<dbReference type="AlphaFoldDB" id="A0A1M4ECE4"/>
<feature type="transmembrane region" description="Helical" evidence="9">
    <location>
        <begin position="384"/>
        <end position="401"/>
    </location>
</feature>
<feature type="transmembrane region" description="Helical" evidence="9">
    <location>
        <begin position="462"/>
        <end position="483"/>
    </location>
</feature>
<dbReference type="RefSeq" id="WP_225265474.1">
    <property type="nucleotide sequence ID" value="NZ_CP084058.1"/>
</dbReference>
<organism evidence="11">
    <name type="scientific">Nonomuraea gerenzanensis</name>
    <dbReference type="NCBI Taxonomy" id="93944"/>
    <lineage>
        <taxon>Bacteria</taxon>
        <taxon>Bacillati</taxon>
        <taxon>Actinomycetota</taxon>
        <taxon>Actinomycetes</taxon>
        <taxon>Streptosporangiales</taxon>
        <taxon>Streptosporangiaceae</taxon>
        <taxon>Nonomuraea</taxon>
    </lineage>
</organism>
<keyword evidence="2" id="KW-0813">Transport</keyword>
<dbReference type="InterPro" id="IPR052180">
    <property type="entry name" value="NhaC_Na-H+_Antiporter"/>
</dbReference>
<feature type="transmembrane region" description="Helical" evidence="9">
    <location>
        <begin position="345"/>
        <end position="363"/>
    </location>
</feature>
<feature type="transmembrane region" description="Helical" evidence="9">
    <location>
        <begin position="125"/>
        <end position="142"/>
    </location>
</feature>
<keyword evidence="3" id="KW-0050">Antiport</keyword>
<feature type="transmembrane region" description="Helical" evidence="9">
    <location>
        <begin position="184"/>
        <end position="202"/>
    </location>
</feature>
<dbReference type="InterPro" id="IPR004770">
    <property type="entry name" value="Na/H_antiport_NhaC"/>
</dbReference>
<dbReference type="PANTHER" id="PTHR33451:SF3">
    <property type="entry name" value="MALATE-2H(+)_NA(+)-LACTATE ANTIPORTER"/>
    <property type="match status" value="1"/>
</dbReference>
<feature type="transmembrane region" description="Helical" evidence="9">
    <location>
        <begin position="84"/>
        <end position="105"/>
    </location>
</feature>
<dbReference type="NCBIfam" id="TIGR00931">
    <property type="entry name" value="antiport_nhaC"/>
    <property type="match status" value="1"/>
</dbReference>
<feature type="transmembrane region" description="Helical" evidence="9">
    <location>
        <begin position="25"/>
        <end position="45"/>
    </location>
</feature>
<evidence type="ECO:0000313" key="11">
    <source>
        <dbReference type="EMBL" id="SBO96661.1"/>
    </source>
</evidence>
<name>A0A1M4ECE4_9ACTN</name>
<feature type="transmembrane region" description="Helical" evidence="9">
    <location>
        <begin position="251"/>
        <end position="270"/>
    </location>
</feature>
<feature type="transmembrane region" description="Helical" evidence="9">
    <location>
        <begin position="214"/>
        <end position="231"/>
    </location>
</feature>
<proteinExistence type="inferred from homology"/>
<feature type="transmembrane region" description="Helical" evidence="9">
    <location>
        <begin position="277"/>
        <end position="298"/>
    </location>
</feature>
<dbReference type="Pfam" id="PF03553">
    <property type="entry name" value="Na_H_antiporter"/>
    <property type="match status" value="1"/>
</dbReference>
<sequence length="505" mass="52824">MSDSAEGETPQDPGRSVRPPSLADLVIVLGAMVVLIGGSLALFGLDALDGPIQVALVLCALVAMLVVLKNGNRWEEVEASGQRALSSITSAVFILLAVGALIGTWNMSGTIPTLVYYGIQVLSPGWYYAAAALICGMVAMSIGSSWTTAATIGVGLVGIATMLGVSAPITAGAVISGAYLGDKLSPLSETTVLTAQMVRVNVYEHIKRQAWTSIPAFLIGFVLFLLIGWVWGPAATDLGDTGSELTALGDIYWITPLNLLPLLLLVVLSARKVPATLALMASAIFAGIVGIFTQPAVIRAFVGEPGLNPVVAGIKAIWRAMANGYVKTSGLADVDRLLSRGGMDSMLPTLWLIIGAVTFGTLLEEFGLLNRLIEPMVRAAKSTGRLSVAVFASAFGLNIVAGDQYIALVLPARVFRVEFAKRGLAPTNLSRLAADSGTVTSPLVPWNSCGAFMGAVLGVPTLAYLPFCFFNIASPLLSVVYGFTGFKIEHVPPQGQPEEEKPHGG</sequence>
<keyword evidence="5 9" id="KW-0812">Transmembrane</keyword>
<reference evidence="11" key="1">
    <citation type="submission" date="2016-04" db="EMBL/GenBank/DDBJ databases">
        <authorList>
            <person name="Evans L.H."/>
            <person name="Alamgir A."/>
            <person name="Owens N."/>
            <person name="Weber N.D."/>
            <person name="Virtaneva K."/>
            <person name="Barbian K."/>
            <person name="Babar A."/>
            <person name="Rosenke K."/>
        </authorList>
    </citation>
    <scope>NUCLEOTIDE SEQUENCE</scope>
    <source>
        <strain evidence="11">Nono1</strain>
    </source>
</reference>
<evidence type="ECO:0000256" key="1">
    <source>
        <dbReference type="ARBA" id="ARBA00004651"/>
    </source>
</evidence>
<accession>A0A1M4ECE4</accession>
<keyword evidence="7 9" id="KW-0472">Membrane</keyword>
<evidence type="ECO:0000256" key="3">
    <source>
        <dbReference type="ARBA" id="ARBA00022449"/>
    </source>
</evidence>
<evidence type="ECO:0000256" key="7">
    <source>
        <dbReference type="ARBA" id="ARBA00023136"/>
    </source>
</evidence>
<evidence type="ECO:0000256" key="2">
    <source>
        <dbReference type="ARBA" id="ARBA00022448"/>
    </source>
</evidence>
<comment type="similarity">
    <text evidence="8">Belongs to the NhaC Na(+)/H(+) (TC 2.A.35) antiporter family.</text>
</comment>
<evidence type="ECO:0000256" key="4">
    <source>
        <dbReference type="ARBA" id="ARBA00022475"/>
    </source>
</evidence>
<evidence type="ECO:0000256" key="9">
    <source>
        <dbReference type="SAM" id="Phobius"/>
    </source>
</evidence>
<evidence type="ECO:0000256" key="5">
    <source>
        <dbReference type="ARBA" id="ARBA00022692"/>
    </source>
</evidence>
<dbReference type="InterPro" id="IPR018461">
    <property type="entry name" value="Na/H_Antiport_NhaC-like_C"/>
</dbReference>
<evidence type="ECO:0000256" key="6">
    <source>
        <dbReference type="ARBA" id="ARBA00022989"/>
    </source>
</evidence>
<keyword evidence="6 9" id="KW-1133">Transmembrane helix</keyword>
<comment type="subcellular location">
    <subcellularLocation>
        <location evidence="1">Cell membrane</location>
        <topology evidence="1">Multi-pass membrane protein</topology>
    </subcellularLocation>
</comment>
<dbReference type="PANTHER" id="PTHR33451">
    <property type="entry name" value="MALATE-2H(+)/NA(+)-LACTATE ANTIPORTER"/>
    <property type="match status" value="1"/>
</dbReference>
<dbReference type="EMBL" id="LT559118">
    <property type="protein sequence ID" value="SBO96661.1"/>
    <property type="molecule type" value="Genomic_DNA"/>
</dbReference>